<dbReference type="EMBL" id="JAOZEW010000011">
    <property type="protein sequence ID" value="MCV9928327.1"/>
    <property type="molecule type" value="Genomic_DNA"/>
</dbReference>
<evidence type="ECO:0000256" key="1">
    <source>
        <dbReference type="ARBA" id="ARBA00022729"/>
    </source>
</evidence>
<organism evidence="4 5">
    <name type="scientific">Flavobacterium shii</name>
    <dbReference type="NCBI Taxonomy" id="2987687"/>
    <lineage>
        <taxon>Bacteria</taxon>
        <taxon>Pseudomonadati</taxon>
        <taxon>Bacteroidota</taxon>
        <taxon>Flavobacteriia</taxon>
        <taxon>Flavobacteriales</taxon>
        <taxon>Flavobacteriaceae</taxon>
        <taxon>Flavobacterium</taxon>
    </lineage>
</organism>
<dbReference type="Proteomes" id="UP001151079">
    <property type="component" value="Unassembled WGS sequence"/>
</dbReference>
<feature type="domain" description="Secretion system C-terminal sorting" evidence="3">
    <location>
        <begin position="519"/>
        <end position="588"/>
    </location>
</feature>
<dbReference type="Pfam" id="PF18962">
    <property type="entry name" value="Por_Secre_tail"/>
    <property type="match status" value="1"/>
</dbReference>
<dbReference type="InterPro" id="IPR055015">
    <property type="entry name" value="GCX_COOH"/>
</dbReference>
<sequence length="592" mass="65130">MKKVYFYVMLSFLAINTIVAQEINNHWQLGTSDLNFGTNPPAVTTVANSGQYGNASISDDSGNLLFYTDGLKIWNKNHQVMIMPLSFDNSIGVLQGFIQPQPVVIVPHPGNKNQFFVFTTCNEVMIGASTYPGYSYRYYIVDFGDVQYPLGKIINPSSAPTGYQNILTDGGNYIQFDYIFRPIICVKNSTNDGYFLIGQRAFSGGQTEFFSYKITANGFNPVPVKSIITNDISYTNSQTEGTFQKYSSAVIKFSPDNLKMGELVINKTSISGSNTTYSSSKFFTLNFNNTTGVFSNFILVEDNSTAIGASVDFDFSSDSQKVYFVHGNIYVKDLMNSAIPARNLSDITNSASIPNNFDHIQRDKNNNILVSSSSSYLNRNSYIHKIDNQDSFSGSSLILNHISLNGYAIPSGNYTLPQLIPALTPPCLNNSVITSNVVSGTDRKQASNNITALNKISNGANAFYHAGNSIVLTSGFNAVSGSNVKVYIEGCSNNFGKMVSNSEKEEITLEKSEIDGARLYPNPNNGNFVINLGKENKKEINIAIYNILGKLVYTRVSKDSVVEVNLPDLSSGLYIIKLVGDNYNETIKFLKQ</sequence>
<proteinExistence type="predicted"/>
<accession>A0A9X2ZEJ5</accession>
<evidence type="ECO:0000259" key="3">
    <source>
        <dbReference type="Pfam" id="PF18962"/>
    </source>
</evidence>
<keyword evidence="5" id="KW-1185">Reference proteome</keyword>
<evidence type="ECO:0000313" key="4">
    <source>
        <dbReference type="EMBL" id="MCV9928327.1"/>
    </source>
</evidence>
<dbReference type="AlphaFoldDB" id="A0A9X2ZEJ5"/>
<evidence type="ECO:0000256" key="2">
    <source>
        <dbReference type="SAM" id="SignalP"/>
    </source>
</evidence>
<feature type="signal peptide" evidence="2">
    <location>
        <begin position="1"/>
        <end position="20"/>
    </location>
</feature>
<dbReference type="NCBIfam" id="TIGR04183">
    <property type="entry name" value="Por_Secre_tail"/>
    <property type="match status" value="1"/>
</dbReference>
<protein>
    <submittedName>
        <fullName evidence="4">T9SS type A sorting domain-containing protein</fullName>
    </submittedName>
</protein>
<evidence type="ECO:0000313" key="5">
    <source>
        <dbReference type="Proteomes" id="UP001151079"/>
    </source>
</evidence>
<keyword evidence="1 2" id="KW-0732">Signal</keyword>
<feature type="chain" id="PRO_5040773297" evidence="2">
    <location>
        <begin position="21"/>
        <end position="592"/>
    </location>
</feature>
<dbReference type="InterPro" id="IPR026444">
    <property type="entry name" value="Secre_tail"/>
</dbReference>
<dbReference type="RefSeq" id="WP_264206440.1">
    <property type="nucleotide sequence ID" value="NZ_JAOZEW010000011.1"/>
</dbReference>
<gene>
    <name evidence="4" type="ORF">OIU83_11710</name>
</gene>
<comment type="caution">
    <text evidence="4">The sequence shown here is derived from an EMBL/GenBank/DDBJ whole genome shotgun (WGS) entry which is preliminary data.</text>
</comment>
<dbReference type="NCBIfam" id="NF045639">
    <property type="entry name" value="GCX_COOH"/>
    <property type="match status" value="1"/>
</dbReference>
<name>A0A9X2ZEJ5_9FLAO</name>
<reference evidence="4" key="1">
    <citation type="submission" date="2022-10" db="EMBL/GenBank/DDBJ databases">
        <title>Two novel species of Flavobacterium.</title>
        <authorList>
            <person name="Liu Q."/>
            <person name="Xin Y.-H."/>
        </authorList>
    </citation>
    <scope>NUCLEOTIDE SEQUENCE</scope>
    <source>
        <strain evidence="4">LS1R49</strain>
    </source>
</reference>